<dbReference type="Pfam" id="PF01494">
    <property type="entry name" value="FAD_binding_3"/>
    <property type="match status" value="1"/>
</dbReference>
<organism evidence="7 8">
    <name type="scientific">Sulfitobacter brevis</name>
    <dbReference type="NCBI Taxonomy" id="74348"/>
    <lineage>
        <taxon>Bacteria</taxon>
        <taxon>Pseudomonadati</taxon>
        <taxon>Pseudomonadota</taxon>
        <taxon>Alphaproteobacteria</taxon>
        <taxon>Rhodobacterales</taxon>
        <taxon>Roseobacteraceae</taxon>
        <taxon>Sulfitobacter</taxon>
    </lineage>
</organism>
<keyword evidence="8" id="KW-1185">Reference proteome</keyword>
<evidence type="ECO:0000256" key="3">
    <source>
        <dbReference type="ARBA" id="ARBA00022827"/>
    </source>
</evidence>
<dbReference type="InterPro" id="IPR050493">
    <property type="entry name" value="FAD-dep_Monooxygenase_BioMet"/>
</dbReference>
<dbReference type="GO" id="GO:0071949">
    <property type="term" value="F:FAD binding"/>
    <property type="evidence" value="ECO:0007669"/>
    <property type="project" value="InterPro"/>
</dbReference>
<keyword evidence="5" id="KW-0503">Monooxygenase</keyword>
<dbReference type="Gene3D" id="3.50.50.60">
    <property type="entry name" value="FAD/NAD(P)-binding domain"/>
    <property type="match status" value="1"/>
</dbReference>
<dbReference type="SUPFAM" id="SSF54373">
    <property type="entry name" value="FAD-linked reductases, C-terminal domain"/>
    <property type="match status" value="1"/>
</dbReference>
<gene>
    <name evidence="7" type="ORF">SAMN04488523_102359</name>
</gene>
<dbReference type="InterPro" id="IPR036188">
    <property type="entry name" value="FAD/NAD-bd_sf"/>
</dbReference>
<dbReference type="SUPFAM" id="SSF51905">
    <property type="entry name" value="FAD/NAD(P)-binding domain"/>
    <property type="match status" value="1"/>
</dbReference>
<name>A0A1I1V3J6_9RHOB</name>
<protein>
    <submittedName>
        <fullName evidence="7">Salicylate hydroxylase</fullName>
    </submittedName>
</protein>
<evidence type="ECO:0000256" key="4">
    <source>
        <dbReference type="ARBA" id="ARBA00023002"/>
    </source>
</evidence>
<dbReference type="OrthoDB" id="4230779at2"/>
<dbReference type="GO" id="GO:0004497">
    <property type="term" value="F:monooxygenase activity"/>
    <property type="evidence" value="ECO:0007669"/>
    <property type="project" value="UniProtKB-KW"/>
</dbReference>
<evidence type="ECO:0000259" key="6">
    <source>
        <dbReference type="Pfam" id="PF01494"/>
    </source>
</evidence>
<comment type="cofactor">
    <cofactor evidence="1">
        <name>FAD</name>
        <dbReference type="ChEBI" id="CHEBI:57692"/>
    </cofactor>
</comment>
<dbReference type="STRING" id="74348.SAMN04488523_102359"/>
<proteinExistence type="predicted"/>
<accession>A0A1I1V3J6</accession>
<dbReference type="InterPro" id="IPR002938">
    <property type="entry name" value="FAD-bd"/>
</dbReference>
<evidence type="ECO:0000256" key="2">
    <source>
        <dbReference type="ARBA" id="ARBA00022630"/>
    </source>
</evidence>
<evidence type="ECO:0000313" key="7">
    <source>
        <dbReference type="EMBL" id="SFD77607.1"/>
    </source>
</evidence>
<feature type="domain" description="FAD-binding" evidence="6">
    <location>
        <begin position="6"/>
        <end position="338"/>
    </location>
</feature>
<dbReference type="EMBL" id="FOMW01000002">
    <property type="protein sequence ID" value="SFD77607.1"/>
    <property type="molecule type" value="Genomic_DNA"/>
</dbReference>
<evidence type="ECO:0000313" key="8">
    <source>
        <dbReference type="Proteomes" id="UP000198977"/>
    </source>
</evidence>
<dbReference type="PANTHER" id="PTHR13789">
    <property type="entry name" value="MONOOXYGENASE"/>
    <property type="match status" value="1"/>
</dbReference>
<keyword evidence="2" id="KW-0285">Flavoprotein</keyword>
<evidence type="ECO:0000256" key="1">
    <source>
        <dbReference type="ARBA" id="ARBA00001974"/>
    </source>
</evidence>
<dbReference type="Proteomes" id="UP000198977">
    <property type="component" value="Unassembled WGS sequence"/>
</dbReference>
<keyword evidence="4" id="KW-0560">Oxidoreductase</keyword>
<evidence type="ECO:0000256" key="5">
    <source>
        <dbReference type="ARBA" id="ARBA00023033"/>
    </source>
</evidence>
<dbReference type="AlphaFoldDB" id="A0A1I1V3J6"/>
<keyword evidence="3" id="KW-0274">FAD</keyword>
<dbReference type="PANTHER" id="PTHR13789:SF318">
    <property type="entry name" value="GERANYLGERANYL DIPHOSPHATE REDUCTASE"/>
    <property type="match status" value="1"/>
</dbReference>
<dbReference type="RefSeq" id="WP_093922569.1">
    <property type="nucleotide sequence ID" value="NZ_FOMW01000002.1"/>
</dbReference>
<reference evidence="7 8" key="1">
    <citation type="submission" date="2016-10" db="EMBL/GenBank/DDBJ databases">
        <authorList>
            <person name="de Groot N.N."/>
        </authorList>
    </citation>
    <scope>NUCLEOTIDE SEQUENCE [LARGE SCALE GENOMIC DNA]</scope>
    <source>
        <strain evidence="7 8">DSM 11443</strain>
    </source>
</reference>
<sequence>MGINNAIVIGGGIGGLATATALAQAGIAVTLLERSESFEPVGAGIQISPNGAAVLRALGLEPALRSRGAVVGQAVRLQDYRGGKAVARLDLTRLGAKQRYYFMHRADLVAVLLAAAKRANVSIEMDAAVAGVRAGALQHVQLANGGTRRAELVVAADGIHSVARPALNGADQGKFAGQVAWRAVIPNTVDHPDEARVTMGPNRHLVSYPIRDGREINLVAVEERADWVAEGWSHGDDPQNMKDAFVEFNGLPGKMIRAVRETTLWGLHHHPVAKRWHTGGVALLGDAAHPTLPFLAQGANMALEDAWVLVHCLRRDGINGLARYQALRAPRVERVIKAAEGNAWRYHLRPGPLRIAAHTGLRLASKLAPGRMIGAYDWLYGHDVTQA</sequence>
<dbReference type="PRINTS" id="PR00420">
    <property type="entry name" value="RNGMNOXGNASE"/>
</dbReference>